<dbReference type="EMBL" id="CM032181">
    <property type="protein sequence ID" value="KAG7098316.1"/>
    <property type="molecule type" value="Genomic_DNA"/>
</dbReference>
<evidence type="ECO:0000313" key="2">
    <source>
        <dbReference type="Proteomes" id="UP001049176"/>
    </source>
</evidence>
<dbReference type="AlphaFoldDB" id="A0A9P7V0X4"/>
<dbReference type="Proteomes" id="UP001049176">
    <property type="component" value="Chromosome 1"/>
</dbReference>
<reference evidence="1" key="1">
    <citation type="journal article" date="2021" name="Genome Biol. Evol.">
        <title>The assembled and annotated genome of the fairy-ring fungus Marasmius oreades.</title>
        <authorList>
            <person name="Hiltunen M."/>
            <person name="Ament-Velasquez S.L."/>
            <person name="Johannesson H."/>
        </authorList>
    </citation>
    <scope>NUCLEOTIDE SEQUENCE</scope>
    <source>
        <strain evidence="1">03SP1</strain>
    </source>
</reference>
<protein>
    <submittedName>
        <fullName evidence="1">Uncharacterized protein</fullName>
    </submittedName>
</protein>
<keyword evidence="2" id="KW-1185">Reference proteome</keyword>
<dbReference type="KEGG" id="more:E1B28_000277"/>
<comment type="caution">
    <text evidence="1">The sequence shown here is derived from an EMBL/GenBank/DDBJ whole genome shotgun (WGS) entry which is preliminary data.</text>
</comment>
<gene>
    <name evidence="1" type="ORF">E1B28_000277</name>
</gene>
<accession>A0A9P7V0X4</accession>
<dbReference type="RefSeq" id="XP_043014786.1">
    <property type="nucleotide sequence ID" value="XM_043146086.1"/>
</dbReference>
<dbReference type="GeneID" id="66069353"/>
<sequence length="147" mass="16303">MRKLEDLRGPCCVALLLGTMGQKFILAALISLPMPVRRDIKGKCYTLRTTNISITRVLGPGFTPTVTVLQYTTPLTSSRIHRRHSKSSDAFLTDPLSRPGLEYIRPHSRIAASVTGFVIFKAYPLLISCHFVAVTKKTEGTELTFIP</sequence>
<organism evidence="1 2">
    <name type="scientific">Marasmius oreades</name>
    <name type="common">fairy-ring Marasmius</name>
    <dbReference type="NCBI Taxonomy" id="181124"/>
    <lineage>
        <taxon>Eukaryota</taxon>
        <taxon>Fungi</taxon>
        <taxon>Dikarya</taxon>
        <taxon>Basidiomycota</taxon>
        <taxon>Agaricomycotina</taxon>
        <taxon>Agaricomycetes</taxon>
        <taxon>Agaricomycetidae</taxon>
        <taxon>Agaricales</taxon>
        <taxon>Marasmiineae</taxon>
        <taxon>Marasmiaceae</taxon>
        <taxon>Marasmius</taxon>
    </lineage>
</organism>
<evidence type="ECO:0000313" key="1">
    <source>
        <dbReference type="EMBL" id="KAG7098316.1"/>
    </source>
</evidence>
<proteinExistence type="predicted"/>
<name>A0A9P7V0X4_9AGAR</name>